<sequence length="163" mass="17749">MIFPRFTLKNDYRSFLLANLGFGPAIGFATTCFVSIAYIVVTKEINVDGQKIFSSLGVGIALLCFSLLFGLLPALFNFLLMMPFIKSSRRRVLLRISPITGYLATALFTVLLQVTAIEQIWPTALIQGMLGIVPAVCCTLIAFRIQDERAAKVQSINGIGGPG</sequence>
<name>A0A060I957_RHIET</name>
<gene>
    <name evidence="2" type="ORF">IE4771_CH03027</name>
</gene>
<evidence type="ECO:0000256" key="1">
    <source>
        <dbReference type="SAM" id="Phobius"/>
    </source>
</evidence>
<dbReference type="Proteomes" id="UP000027180">
    <property type="component" value="Chromosome"/>
</dbReference>
<feature type="transmembrane region" description="Helical" evidence="1">
    <location>
        <begin position="52"/>
        <end position="80"/>
    </location>
</feature>
<keyword evidence="1" id="KW-0812">Transmembrane</keyword>
<dbReference type="KEGG" id="rei:IE4771_CH03027"/>
<organism evidence="2 3">
    <name type="scientific">Rhizobium etli bv. mimosae str. IE4771</name>
    <dbReference type="NCBI Taxonomy" id="1432050"/>
    <lineage>
        <taxon>Bacteria</taxon>
        <taxon>Pseudomonadati</taxon>
        <taxon>Pseudomonadota</taxon>
        <taxon>Alphaproteobacteria</taxon>
        <taxon>Hyphomicrobiales</taxon>
        <taxon>Rhizobiaceae</taxon>
        <taxon>Rhizobium/Agrobacterium group</taxon>
        <taxon>Rhizobium</taxon>
    </lineage>
</organism>
<reference evidence="2 3" key="1">
    <citation type="submission" date="2013-12" db="EMBL/GenBank/DDBJ databases">
        <title>Complete genome sequence of Rhizobium etli bv. mimosae IE4771.</title>
        <authorList>
            <person name="Bustos P."/>
            <person name="Santamaria R.I."/>
            <person name="Lozano L."/>
            <person name="Ormeno-Orrillo E."/>
            <person name="Rogel M.A."/>
            <person name="Romero D."/>
            <person name="Cevallos M.A."/>
            <person name="Martinez-Romero E."/>
            <person name="Gonzalez V."/>
        </authorList>
    </citation>
    <scope>NUCLEOTIDE SEQUENCE [LARGE SCALE GENOMIC DNA]</scope>
    <source>
        <strain evidence="2 3">IE4771</strain>
    </source>
</reference>
<keyword evidence="1" id="KW-0472">Membrane</keyword>
<protein>
    <submittedName>
        <fullName evidence="2">Uncharacterized protein</fullName>
    </submittedName>
</protein>
<dbReference type="HOGENOM" id="CLU_1625739_0_0_5"/>
<accession>A0A060I957</accession>
<proteinExistence type="predicted"/>
<dbReference type="AlphaFoldDB" id="A0A060I957"/>
<feature type="transmembrane region" description="Helical" evidence="1">
    <location>
        <begin position="120"/>
        <end position="143"/>
    </location>
</feature>
<feature type="transmembrane region" description="Helical" evidence="1">
    <location>
        <begin position="12"/>
        <end position="40"/>
    </location>
</feature>
<feature type="transmembrane region" description="Helical" evidence="1">
    <location>
        <begin position="92"/>
        <end position="114"/>
    </location>
</feature>
<evidence type="ECO:0000313" key="2">
    <source>
        <dbReference type="EMBL" id="AIC28121.1"/>
    </source>
</evidence>
<keyword evidence="1" id="KW-1133">Transmembrane helix</keyword>
<dbReference type="EMBL" id="CP006986">
    <property type="protein sequence ID" value="AIC28121.1"/>
    <property type="molecule type" value="Genomic_DNA"/>
</dbReference>
<evidence type="ECO:0000313" key="3">
    <source>
        <dbReference type="Proteomes" id="UP000027180"/>
    </source>
</evidence>